<dbReference type="Pfam" id="PF03092">
    <property type="entry name" value="BT1"/>
    <property type="match status" value="1"/>
</dbReference>
<comment type="similarity">
    <text evidence="2">Belongs to the major facilitator superfamily. Folate-biopterin transporter (TC 2.A.71) family.</text>
</comment>
<dbReference type="PANTHER" id="PTHR31585:SF0">
    <property type="entry name" value="FOLATE-BIOPTERIN TRANSPORTER 1, CHLOROPLASTIC"/>
    <property type="match status" value="1"/>
</dbReference>
<comment type="subcellular location">
    <subcellularLocation>
        <location evidence="1">Membrane</location>
        <topology evidence="1">Multi-pass membrane protein</topology>
    </subcellularLocation>
</comment>
<organism evidence="7 8">
    <name type="scientific">Capsulimonas corticalis</name>
    <dbReference type="NCBI Taxonomy" id="2219043"/>
    <lineage>
        <taxon>Bacteria</taxon>
        <taxon>Bacillati</taxon>
        <taxon>Armatimonadota</taxon>
        <taxon>Armatimonadia</taxon>
        <taxon>Capsulimonadales</taxon>
        <taxon>Capsulimonadaceae</taxon>
        <taxon>Capsulimonas</taxon>
    </lineage>
</organism>
<evidence type="ECO:0000256" key="1">
    <source>
        <dbReference type="ARBA" id="ARBA00004141"/>
    </source>
</evidence>
<protein>
    <submittedName>
        <fullName evidence="7">Uncharacterized protein</fullName>
    </submittedName>
</protein>
<evidence type="ECO:0000256" key="4">
    <source>
        <dbReference type="ARBA" id="ARBA00022692"/>
    </source>
</evidence>
<name>A0A402D4C6_9BACT</name>
<sequence length="451" mass="48065">MDTLSTHTAPEPPASFATSAPRNVALLIGLSVILSVLMGTFSGEKISFLYKDVLHLSASDVGTLGILTGIPGYLRPFMGAGSDLFPLLGFHRRSYYAVSWLLSSLGYFGLSLLHTHHYASVVTLIILTGLGGNLAFVIMDAVMVAIGNLSGSVGRFQTIQQGLPLVMGLTFTGQLGGYVTQYWSYSTCFTASALIALLAVPLTLLIPEQRVSFSQHAHESEAEHQARLEARRAERAEISAALKDAARSPGLWAIVGFVFCLIITPGGNTAQFYYSTTVLHFSKQFLGSLARPGAAGAALGLLLFGFASKRLPVRSLVWGAYFMDCSLYLSSMLLRDHATAIIVAFLSAFLGMIYNLCLLTLAARACPPKIEGAIYGLVIAAIGLAGTLGEKMGASIYDYFGPATGHTIPHGWFTLLWCGLAITVATAIFIPFLPAWAKSSEPLRPQADAAA</sequence>
<evidence type="ECO:0000256" key="2">
    <source>
        <dbReference type="ARBA" id="ARBA00007015"/>
    </source>
</evidence>
<dbReference type="KEGG" id="ccot:CCAX7_12150"/>
<keyword evidence="4" id="KW-0812">Transmembrane</keyword>
<dbReference type="InterPro" id="IPR036259">
    <property type="entry name" value="MFS_trans_sf"/>
</dbReference>
<evidence type="ECO:0000256" key="5">
    <source>
        <dbReference type="ARBA" id="ARBA00022989"/>
    </source>
</evidence>
<evidence type="ECO:0000313" key="7">
    <source>
        <dbReference type="EMBL" id="BDI29164.1"/>
    </source>
</evidence>
<evidence type="ECO:0000256" key="3">
    <source>
        <dbReference type="ARBA" id="ARBA00022448"/>
    </source>
</evidence>
<dbReference type="GO" id="GO:0016020">
    <property type="term" value="C:membrane"/>
    <property type="evidence" value="ECO:0007669"/>
    <property type="project" value="UniProtKB-SubCell"/>
</dbReference>
<accession>A0A402D4C6</accession>
<keyword evidence="6" id="KW-0472">Membrane</keyword>
<dbReference type="SUPFAM" id="SSF103473">
    <property type="entry name" value="MFS general substrate transporter"/>
    <property type="match status" value="1"/>
</dbReference>
<dbReference type="AlphaFoldDB" id="A0A402D4C6"/>
<keyword evidence="5" id="KW-1133">Transmembrane helix</keyword>
<keyword evidence="3" id="KW-0813">Transport</keyword>
<evidence type="ECO:0000313" key="8">
    <source>
        <dbReference type="Proteomes" id="UP000287394"/>
    </source>
</evidence>
<keyword evidence="8" id="KW-1185">Reference proteome</keyword>
<dbReference type="Gene3D" id="1.20.1250.20">
    <property type="entry name" value="MFS general substrate transporter like domains"/>
    <property type="match status" value="1"/>
</dbReference>
<dbReference type="InterPro" id="IPR039309">
    <property type="entry name" value="BT1"/>
</dbReference>
<dbReference type="Proteomes" id="UP000287394">
    <property type="component" value="Chromosome"/>
</dbReference>
<evidence type="ECO:0000256" key="6">
    <source>
        <dbReference type="ARBA" id="ARBA00023136"/>
    </source>
</evidence>
<dbReference type="EMBL" id="AP025739">
    <property type="protein sequence ID" value="BDI29164.1"/>
    <property type="molecule type" value="Genomic_DNA"/>
</dbReference>
<reference evidence="7 8" key="1">
    <citation type="journal article" date="2019" name="Int. J. Syst. Evol. Microbiol.">
        <title>Capsulimonas corticalis gen. nov., sp. nov., an aerobic capsulated bacterium, of a novel bacterial order, Capsulimonadales ord. nov., of the class Armatimonadia of the phylum Armatimonadetes.</title>
        <authorList>
            <person name="Li J."/>
            <person name="Kudo C."/>
            <person name="Tonouchi A."/>
        </authorList>
    </citation>
    <scope>NUCLEOTIDE SEQUENCE [LARGE SCALE GENOMIC DNA]</scope>
    <source>
        <strain evidence="7 8">AX-7</strain>
    </source>
</reference>
<dbReference type="OrthoDB" id="8191993at2"/>
<dbReference type="RefSeq" id="WP_119324384.1">
    <property type="nucleotide sequence ID" value="NZ_AP025739.1"/>
</dbReference>
<dbReference type="PANTHER" id="PTHR31585">
    <property type="entry name" value="FOLATE-BIOPTERIN TRANSPORTER 1, CHLOROPLASTIC"/>
    <property type="match status" value="1"/>
</dbReference>
<gene>
    <name evidence="7" type="ORF">CCAX7_12150</name>
</gene>
<proteinExistence type="inferred from homology"/>